<accession>A0A9E8HKY7</accession>
<dbReference type="AlphaFoldDB" id="A0A9E8HKY7"/>
<dbReference type="InterPro" id="IPR038309">
    <property type="entry name" value="Rsd/AlgQ_sf"/>
</dbReference>
<proteinExistence type="inferred from homology"/>
<evidence type="ECO:0000256" key="3">
    <source>
        <dbReference type="RuleBase" id="RU004409"/>
    </source>
</evidence>
<evidence type="ECO:0000256" key="2">
    <source>
        <dbReference type="ARBA" id="ARBA00023163"/>
    </source>
</evidence>
<dbReference type="KEGG" id="asem:NNL22_17255"/>
<dbReference type="RefSeq" id="WP_251810173.1">
    <property type="nucleotide sequence ID" value="NZ_CP101527.1"/>
</dbReference>
<keyword evidence="2 3" id="KW-0804">Transcription</keyword>
<dbReference type="Gene3D" id="1.20.120.1370">
    <property type="entry name" value="Regulator of RNA polymerase sigma(70) subunit, domain 4"/>
    <property type="match status" value="1"/>
</dbReference>
<keyword evidence="1 3" id="KW-0805">Transcription regulation</keyword>
<dbReference type="NCBIfam" id="NF008723">
    <property type="entry name" value="PRK11718.1"/>
    <property type="match status" value="1"/>
</dbReference>
<dbReference type="GO" id="GO:0006355">
    <property type="term" value="P:regulation of DNA-templated transcription"/>
    <property type="evidence" value="ECO:0007669"/>
    <property type="project" value="InterPro"/>
</dbReference>
<dbReference type="PIRSF" id="PIRSF016548">
    <property type="entry name" value="Rsd_AlgQ"/>
    <property type="match status" value="1"/>
</dbReference>
<dbReference type="Proteomes" id="UP001164472">
    <property type="component" value="Chromosome"/>
</dbReference>
<evidence type="ECO:0000313" key="4">
    <source>
        <dbReference type="EMBL" id="UZW74746.1"/>
    </source>
</evidence>
<dbReference type="InterPro" id="IPR007448">
    <property type="entry name" value="Sigma70_reg_Rsd_AlgQ"/>
</dbReference>
<reference evidence="4" key="1">
    <citation type="submission" date="2022-07" db="EMBL/GenBank/DDBJ databases">
        <title>Alkalimarinus sp. nov., isolated from gut of a Alitta virens.</title>
        <authorList>
            <person name="Yang A.I."/>
            <person name="Shin N.-R."/>
        </authorList>
    </citation>
    <scope>NUCLEOTIDE SEQUENCE</scope>
    <source>
        <strain evidence="4">FA028</strain>
    </source>
</reference>
<dbReference type="Pfam" id="PF04353">
    <property type="entry name" value="Rsd_AlgQ"/>
    <property type="match status" value="1"/>
</dbReference>
<evidence type="ECO:0000256" key="1">
    <source>
        <dbReference type="ARBA" id="ARBA00023015"/>
    </source>
</evidence>
<gene>
    <name evidence="4" type="primary">rsd</name>
    <name evidence="4" type="ORF">NNL22_17255</name>
</gene>
<comment type="similarity">
    <text evidence="3">Belongs to the Rsd/AlgQ family.</text>
</comment>
<protein>
    <submittedName>
        <fullName evidence="4">Sigma D regulator</fullName>
    </submittedName>
</protein>
<keyword evidence="5" id="KW-1185">Reference proteome</keyword>
<sequence length="156" mass="17751">MLENCRNAKERWGGVSDIVDKWLKERQDLIVLYCEITSTESESPEALVSKYQNFCQILVDYVSAGHFEVYEQLIQEAKEFDDGGLELAKKIIPQIEITTEAALRFNDQFDNVHKVDDGLAALGNEMSKLGEVLEDRFEFEDALLEVLHNAHADQVA</sequence>
<dbReference type="EMBL" id="CP101527">
    <property type="protein sequence ID" value="UZW74746.1"/>
    <property type="molecule type" value="Genomic_DNA"/>
</dbReference>
<evidence type="ECO:0000313" key="5">
    <source>
        <dbReference type="Proteomes" id="UP001164472"/>
    </source>
</evidence>
<name>A0A9E8HKY7_9ALTE</name>
<organism evidence="4 5">
    <name type="scientific">Alkalimarinus sediminis</name>
    <dbReference type="NCBI Taxonomy" id="1632866"/>
    <lineage>
        <taxon>Bacteria</taxon>
        <taxon>Pseudomonadati</taxon>
        <taxon>Pseudomonadota</taxon>
        <taxon>Gammaproteobacteria</taxon>
        <taxon>Alteromonadales</taxon>
        <taxon>Alteromonadaceae</taxon>
        <taxon>Alkalimarinus</taxon>
    </lineage>
</organism>